<comment type="similarity">
    <text evidence="1">Belongs to the glycosyltransferase 2 family. WaaE/KdtX subfamily.</text>
</comment>
<dbReference type="Pfam" id="PF00535">
    <property type="entry name" value="Glycos_transf_2"/>
    <property type="match status" value="1"/>
</dbReference>
<dbReference type="EMBL" id="QFOD01000004">
    <property type="protein sequence ID" value="PZP34343.1"/>
    <property type="molecule type" value="Genomic_DNA"/>
</dbReference>
<dbReference type="InterPro" id="IPR029044">
    <property type="entry name" value="Nucleotide-diphossugar_trans"/>
</dbReference>
<dbReference type="CDD" id="cd02511">
    <property type="entry name" value="Beta4Glucosyltransferase"/>
    <property type="match status" value="1"/>
</dbReference>
<dbReference type="PANTHER" id="PTHR43630:SF2">
    <property type="entry name" value="GLYCOSYLTRANSFERASE"/>
    <property type="match status" value="1"/>
</dbReference>
<dbReference type="Proteomes" id="UP000249633">
    <property type="component" value="Unassembled WGS sequence"/>
</dbReference>
<proteinExistence type="inferred from homology"/>
<reference evidence="3 4" key="1">
    <citation type="submission" date="2017-08" db="EMBL/GenBank/DDBJ databases">
        <title>Infants hospitalized years apart are colonized by the same room-sourced microbial strains.</title>
        <authorList>
            <person name="Brooks B."/>
            <person name="Olm M.R."/>
            <person name="Firek B.A."/>
            <person name="Baker R."/>
            <person name="Thomas B.C."/>
            <person name="Morowitz M.J."/>
            <person name="Banfield J.F."/>
        </authorList>
    </citation>
    <scope>NUCLEOTIDE SEQUENCE [LARGE SCALE GENOMIC DNA]</scope>
    <source>
        <strain evidence="3">S2_012_000_R2_81</strain>
    </source>
</reference>
<dbReference type="Gene3D" id="3.90.550.10">
    <property type="entry name" value="Spore Coat Polysaccharide Biosynthesis Protein SpsA, Chain A"/>
    <property type="match status" value="1"/>
</dbReference>
<protein>
    <submittedName>
        <fullName evidence="3">Glycosyl transferase family 2</fullName>
    </submittedName>
</protein>
<evidence type="ECO:0000259" key="2">
    <source>
        <dbReference type="Pfam" id="PF00535"/>
    </source>
</evidence>
<evidence type="ECO:0000313" key="4">
    <source>
        <dbReference type="Proteomes" id="UP000249633"/>
    </source>
</evidence>
<dbReference type="SUPFAM" id="SSF53448">
    <property type="entry name" value="Nucleotide-diphospho-sugar transferases"/>
    <property type="match status" value="1"/>
</dbReference>
<accession>A0A2W5DUJ6</accession>
<dbReference type="AlphaFoldDB" id="A0A2W5DUJ6"/>
<gene>
    <name evidence="3" type="ORF">DI603_05120</name>
</gene>
<sequence length="287" mass="33665">MNRISVLIFTKNEQQDLPGCLASVAWSDDIHVLDSMSTDATARIAQDFGAHVTLRDYGPNAAPFGGDESAHRNSALRELRFKHPWVFLLDADERATPMLAEEMQRVVGQANCGAFRIQRRDFFMGSWLKHVQASPYYIRLFRPEKLHYERLINPVTVVDGEVLNLRGYLDHFPFSKGIGHWFDRHNAYSRFEAQQIVENRDKRARFSLRKAFFCRDFNERRFHQKELFYRLPFRPLAMFLVLYVGKRGFLDGRAGFTYACMRAIYEYMIVLKVREHEQSVREQGRAK</sequence>
<organism evidence="3 4">
    <name type="scientific">Roseateles depolymerans</name>
    <dbReference type="NCBI Taxonomy" id="76731"/>
    <lineage>
        <taxon>Bacteria</taxon>
        <taxon>Pseudomonadati</taxon>
        <taxon>Pseudomonadota</taxon>
        <taxon>Betaproteobacteria</taxon>
        <taxon>Burkholderiales</taxon>
        <taxon>Sphaerotilaceae</taxon>
        <taxon>Roseateles</taxon>
    </lineage>
</organism>
<feature type="domain" description="Glycosyltransferase 2-like" evidence="2">
    <location>
        <begin position="5"/>
        <end position="149"/>
    </location>
</feature>
<evidence type="ECO:0000256" key="1">
    <source>
        <dbReference type="ARBA" id="ARBA00038494"/>
    </source>
</evidence>
<keyword evidence="3" id="KW-0808">Transferase</keyword>
<dbReference type="PANTHER" id="PTHR43630">
    <property type="entry name" value="POLY-BETA-1,6-N-ACETYL-D-GLUCOSAMINE SYNTHASE"/>
    <property type="match status" value="1"/>
</dbReference>
<evidence type="ECO:0000313" key="3">
    <source>
        <dbReference type="EMBL" id="PZP34343.1"/>
    </source>
</evidence>
<dbReference type="InterPro" id="IPR001173">
    <property type="entry name" value="Glyco_trans_2-like"/>
</dbReference>
<name>A0A2W5DUJ6_9BURK</name>
<dbReference type="GO" id="GO:0016740">
    <property type="term" value="F:transferase activity"/>
    <property type="evidence" value="ECO:0007669"/>
    <property type="project" value="UniProtKB-KW"/>
</dbReference>
<comment type="caution">
    <text evidence="3">The sequence shown here is derived from an EMBL/GenBank/DDBJ whole genome shotgun (WGS) entry which is preliminary data.</text>
</comment>